<comment type="caution">
    <text evidence="2">The sequence shown here is derived from an EMBL/GenBank/DDBJ whole genome shotgun (WGS) entry which is preliminary data.</text>
</comment>
<sequence>MHRARGGFGAQHIGCPDLHPGSAERHGCRDTLGVRDAAGGDDRDLHRPNDLRHQCERADLRVEILRQKVTAMPARFEPLRDDGINSTRFQPERFVNSCCRRKNFRAPPAYPLQQFGCGQAEMKTHDGGLEFLQHVGGCGAEGHAARPRGNGARVDSEFAEVRRKQLSPHRFAPGVGLGLRVTEEIDVVRSGGLPSDRR</sequence>
<accession>A0A084XUG1</accession>
<protein>
    <submittedName>
        <fullName evidence="2">Uncharacterized protein</fullName>
    </submittedName>
</protein>
<organism evidence="2 3">
    <name type="scientific">Candidatus Accumulibacter vicinus</name>
    <dbReference type="NCBI Taxonomy" id="2954382"/>
    <lineage>
        <taxon>Bacteria</taxon>
        <taxon>Pseudomonadati</taxon>
        <taxon>Pseudomonadota</taxon>
        <taxon>Betaproteobacteria</taxon>
        <taxon>Candidatus Accumulibacter</taxon>
    </lineage>
</organism>
<evidence type="ECO:0000313" key="3">
    <source>
        <dbReference type="Proteomes" id="UP000019812"/>
    </source>
</evidence>
<dbReference type="EMBL" id="JDSS02000051">
    <property type="protein sequence ID" value="KFB66105.1"/>
    <property type="molecule type" value="Genomic_DNA"/>
</dbReference>
<dbReference type="AlphaFoldDB" id="A0A084XUG1"/>
<evidence type="ECO:0000313" key="2">
    <source>
        <dbReference type="EMBL" id="KFB66105.1"/>
    </source>
</evidence>
<reference evidence="2 3" key="1">
    <citation type="submission" date="2014-07" db="EMBL/GenBank/DDBJ databases">
        <title>Expanding our view of genomic diversity in Candidatus Accumulibacter clades.</title>
        <authorList>
            <person name="Skennerton C.T."/>
            <person name="Barr J.J."/>
            <person name="Slater F.R."/>
            <person name="Bond P.L."/>
            <person name="Tyson G.W."/>
        </authorList>
    </citation>
    <scope>NUCLEOTIDE SEQUENCE [LARGE SCALE GENOMIC DNA]</scope>
    <source>
        <strain evidence="3">SK-01</strain>
    </source>
</reference>
<feature type="region of interest" description="Disordered" evidence="1">
    <location>
        <begin position="1"/>
        <end position="20"/>
    </location>
</feature>
<evidence type="ECO:0000256" key="1">
    <source>
        <dbReference type="SAM" id="MobiDB-lite"/>
    </source>
</evidence>
<gene>
    <name evidence="2" type="ORF">CAPSK01_004600</name>
</gene>
<dbReference type="Proteomes" id="UP000019812">
    <property type="component" value="Unassembled WGS sequence"/>
</dbReference>
<name>A0A084XUG1_9PROT</name>
<proteinExistence type="predicted"/>